<name>A0A0L0NNZ9_CANAR</name>
<dbReference type="VEuPathDB" id="FungiDB:QG37_08373"/>
<gene>
    <name evidence="1" type="ORF">QG37_08373</name>
</gene>
<accession>A0A0L0NNZ9</accession>
<evidence type="ECO:0000313" key="1">
    <source>
        <dbReference type="EMBL" id="KND95400.1"/>
    </source>
</evidence>
<dbReference type="EMBL" id="LGST01000086">
    <property type="protein sequence ID" value="KND95400.1"/>
    <property type="molecule type" value="Genomic_DNA"/>
</dbReference>
<proteinExistence type="predicted"/>
<comment type="caution">
    <text evidence="1">The sequence shown here is derived from an EMBL/GenBank/DDBJ whole genome shotgun (WGS) entry which is preliminary data.</text>
</comment>
<protein>
    <submittedName>
        <fullName evidence="1">Uncharacterized protein</fullName>
    </submittedName>
</protein>
<dbReference type="AlphaFoldDB" id="A0A0L0NNZ9"/>
<reference evidence="2" key="1">
    <citation type="journal article" date="2015" name="BMC Genomics">
        <title>Draft genome of a commonly misdiagnosed multidrug resistant pathogen Candida auris.</title>
        <authorList>
            <person name="Chatterjee S."/>
            <person name="Alampalli S.V."/>
            <person name="Nageshan R.K."/>
            <person name="Chettiar S.T."/>
            <person name="Joshi S."/>
            <person name="Tatu U.S."/>
        </authorList>
    </citation>
    <scope>NUCLEOTIDE SEQUENCE [LARGE SCALE GENOMIC DNA]</scope>
    <source>
        <strain evidence="2">6684</strain>
    </source>
</reference>
<organism evidence="1 2">
    <name type="scientific">Candidozyma auris</name>
    <name type="common">Yeast</name>
    <name type="synonym">Candida auris</name>
    <dbReference type="NCBI Taxonomy" id="498019"/>
    <lineage>
        <taxon>Eukaryota</taxon>
        <taxon>Fungi</taxon>
        <taxon>Dikarya</taxon>
        <taxon>Ascomycota</taxon>
        <taxon>Saccharomycotina</taxon>
        <taxon>Pichiomycetes</taxon>
        <taxon>Metschnikowiaceae</taxon>
        <taxon>Candidozyma</taxon>
    </lineage>
</organism>
<dbReference type="Proteomes" id="UP000037122">
    <property type="component" value="Unassembled WGS sequence"/>
</dbReference>
<sequence>MKRMFMREKRNRRMEALSLILGHSFLIPSRWKHYAQFKYEVRVFSFLNDQFSLRDVGGKYLKTTTFYLCGKILWERRDQAKAGRNQLKDLGDVGELVEKDTLKNGKHCDGRY</sequence>
<evidence type="ECO:0000313" key="2">
    <source>
        <dbReference type="Proteomes" id="UP000037122"/>
    </source>
</evidence>